<dbReference type="Proteomes" id="UP000693942">
    <property type="component" value="Unassembled WGS sequence"/>
</dbReference>
<reference evidence="1" key="1">
    <citation type="submission" date="2021-04" db="EMBL/GenBank/DDBJ databases">
        <title>First draft genome resource for Brassicaceae pathogens Fusarium oxysporum f. sp. raphani and Fusarium oxysporum f. sp. rapae.</title>
        <authorList>
            <person name="Asai S."/>
        </authorList>
    </citation>
    <scope>NUCLEOTIDE SEQUENCE</scope>
    <source>
        <strain evidence="1">Tf1262</strain>
    </source>
</reference>
<evidence type="ECO:0000313" key="1">
    <source>
        <dbReference type="EMBL" id="KAG7430767.1"/>
    </source>
</evidence>
<evidence type="ECO:0000313" key="2">
    <source>
        <dbReference type="Proteomes" id="UP000693942"/>
    </source>
</evidence>
<sequence length="92" mass="10412">MSSPHYIQVPREGNPTPNIIHQSTTYSEQLNAWLREDHKDIPPAQTPTPHTTLPLRAVPSRPVLKYQVKRQVDLKCHITSSNNVPLKALNAQ</sequence>
<dbReference type="AlphaFoldDB" id="A0A8J5Q834"/>
<name>A0A8J5Q834_FUSOX</name>
<gene>
    <name evidence="1" type="ORF">Forpi1262_v007266</name>
</gene>
<proteinExistence type="predicted"/>
<accession>A0A8J5Q834</accession>
<organism evidence="1 2">
    <name type="scientific">Fusarium oxysporum f. sp. raphani</name>
    <dbReference type="NCBI Taxonomy" id="96318"/>
    <lineage>
        <taxon>Eukaryota</taxon>
        <taxon>Fungi</taxon>
        <taxon>Dikarya</taxon>
        <taxon>Ascomycota</taxon>
        <taxon>Pezizomycotina</taxon>
        <taxon>Sordariomycetes</taxon>
        <taxon>Hypocreomycetidae</taxon>
        <taxon>Hypocreales</taxon>
        <taxon>Nectriaceae</taxon>
        <taxon>Fusarium</taxon>
        <taxon>Fusarium oxysporum species complex</taxon>
    </lineage>
</organism>
<protein>
    <submittedName>
        <fullName evidence="1">Uncharacterized protein</fullName>
    </submittedName>
</protein>
<dbReference type="EMBL" id="JAELUR010000005">
    <property type="protein sequence ID" value="KAG7430767.1"/>
    <property type="molecule type" value="Genomic_DNA"/>
</dbReference>
<comment type="caution">
    <text evidence="1">The sequence shown here is derived from an EMBL/GenBank/DDBJ whole genome shotgun (WGS) entry which is preliminary data.</text>
</comment>